<keyword evidence="5" id="KW-1185">Reference proteome</keyword>
<keyword evidence="2" id="KW-1133">Transmembrane helix</keyword>
<sequence length="671" mass="70434">MSSSTTDEVPDKVAALASDDAVTAPLRTVIVAGTPLQRALAVTIMFFSLSIAILLIYTAAFGTITGYLQRIAFVFASISLALLAKSATGRHWQARGIAGLLPDVVLMGLMFAGMIYVFGDYTSFARRIGFPNGADMFFGVTYLVAVLEATRRYLGWPMIAIIVLFIVQALFGEYFPGAFSAPNVNWRTLVEILFMQDQGIFGPTTAVAATYLMIFLIFGAMLVRTNAVLFFQDLSLAIMGRRPGGPAHVAVASSAMLGTASGSVVGNVAGTGSFTIPLMKRSGFRPEYAGAVEAVASSGAQIMPPILGSAAFLMAGFLGRNYWDIVIAAIIPAGLYFFAIFAQIGLRAHRNKLSQVEGALPRLWPVLLSGGHFLLAIAALVAPFFFGMSPQRSALIGLGALLVLSLLRASTRVTMVSYVESVVDGIANNLAVAVAVAGAGILMGTVWVSGAGNLLADFVVQTSNGVLPVALVLTAIIALVLGMGLPTPAVYLTVAVLVVPGLVQMGAPELASHLFAFYFGILANVTPPVALAAYAAASIAKADLNRTGYQAFKLAMAGFIVPFCFIYDTSLLLDGAWPQILIATATAACGVFLLAIAIEGWFLVTARHYERALLAVAALMMIWSSRVTELAGLAIAVAIVAVLWRRAKTSGASEAVRDLGGTQPASSESSQ</sequence>
<feature type="transmembrane region" description="Helical" evidence="2">
    <location>
        <begin position="580"/>
        <end position="604"/>
    </location>
</feature>
<feature type="transmembrane region" description="Helical" evidence="2">
    <location>
        <begin position="199"/>
        <end position="223"/>
    </location>
</feature>
<accession>A0ABV3WW90</accession>
<feature type="transmembrane region" description="Helical" evidence="2">
    <location>
        <begin position="616"/>
        <end position="644"/>
    </location>
</feature>
<feature type="transmembrane region" description="Helical" evidence="2">
    <location>
        <begin position="393"/>
        <end position="410"/>
    </location>
</feature>
<evidence type="ECO:0000256" key="1">
    <source>
        <dbReference type="RuleBase" id="RU369079"/>
    </source>
</evidence>
<evidence type="ECO:0000256" key="2">
    <source>
        <dbReference type="SAM" id="Phobius"/>
    </source>
</evidence>
<feature type="transmembrane region" description="Helical" evidence="2">
    <location>
        <begin position="322"/>
        <end position="344"/>
    </location>
</feature>
<feature type="transmembrane region" description="Helical" evidence="2">
    <location>
        <begin position="430"/>
        <end position="454"/>
    </location>
</feature>
<feature type="domain" description="TRAP C4-dicarboxylate transport system permease DctM subunit" evidence="3">
    <location>
        <begin position="142"/>
        <end position="579"/>
    </location>
</feature>
<feature type="transmembrane region" description="Helical" evidence="2">
    <location>
        <begin position="39"/>
        <end position="61"/>
    </location>
</feature>
<name>A0ABV3WW90_9HYPH</name>
<gene>
    <name evidence="4" type="ORF">V1479_16685</name>
</gene>
<reference evidence="4 5" key="1">
    <citation type="submission" date="2024-01" db="EMBL/GenBank/DDBJ databases">
        <title>New evidence supports the origin of RcGTA from prophage.</title>
        <authorList>
            <person name="Xu Y."/>
            <person name="Liu B."/>
            <person name="Chen F."/>
        </authorList>
    </citation>
    <scope>NUCLEOTIDE SEQUENCE [LARGE SCALE GENOMIC DNA]</scope>
    <source>
        <strain evidence="4 5">CBW1107-2</strain>
    </source>
</reference>
<feature type="transmembrane region" description="Helical" evidence="2">
    <location>
        <begin position="67"/>
        <end position="84"/>
    </location>
</feature>
<keyword evidence="1" id="KW-0997">Cell inner membrane</keyword>
<dbReference type="InterPro" id="IPR011853">
    <property type="entry name" value="TRAP_DctM-Dct_fused"/>
</dbReference>
<feature type="transmembrane region" description="Helical" evidence="2">
    <location>
        <begin position="489"/>
        <end position="507"/>
    </location>
</feature>
<dbReference type="EMBL" id="JAZHFV010000005">
    <property type="protein sequence ID" value="MEX4008948.1"/>
    <property type="molecule type" value="Genomic_DNA"/>
</dbReference>
<comment type="caution">
    <text evidence="4">The sequence shown here is derived from an EMBL/GenBank/DDBJ whole genome shotgun (WGS) entry which is preliminary data.</text>
</comment>
<keyword evidence="2" id="KW-0472">Membrane</keyword>
<dbReference type="PANTHER" id="PTHR43849:SF2">
    <property type="entry name" value="BLL3936 PROTEIN"/>
    <property type="match status" value="1"/>
</dbReference>
<keyword evidence="2" id="KW-0812">Transmembrane</keyword>
<dbReference type="Proteomes" id="UP001559025">
    <property type="component" value="Unassembled WGS sequence"/>
</dbReference>
<evidence type="ECO:0000259" key="3">
    <source>
        <dbReference type="Pfam" id="PF06808"/>
    </source>
</evidence>
<comment type="subcellular location">
    <subcellularLocation>
        <location evidence="1">Cell inner membrane</location>
        <topology evidence="1">Multi-pass membrane protein</topology>
    </subcellularLocation>
</comment>
<evidence type="ECO:0000313" key="5">
    <source>
        <dbReference type="Proteomes" id="UP001559025"/>
    </source>
</evidence>
<keyword evidence="1" id="KW-0813">Transport</keyword>
<dbReference type="InterPro" id="IPR010656">
    <property type="entry name" value="DctM"/>
</dbReference>
<feature type="transmembrane region" description="Helical" evidence="2">
    <location>
        <begin position="130"/>
        <end position="147"/>
    </location>
</feature>
<evidence type="ECO:0000313" key="4">
    <source>
        <dbReference type="EMBL" id="MEX4008948.1"/>
    </source>
</evidence>
<keyword evidence="1" id="KW-1003">Cell membrane</keyword>
<dbReference type="NCBIfam" id="TIGR02123">
    <property type="entry name" value="TRAP_fused"/>
    <property type="match status" value="1"/>
</dbReference>
<comment type="function">
    <text evidence="1">Part of the tripartite ATP-independent periplasmic (TRAP) transport system.</text>
</comment>
<dbReference type="RefSeq" id="WP_368803922.1">
    <property type="nucleotide sequence ID" value="NZ_JAZHFV010000005.1"/>
</dbReference>
<dbReference type="PANTHER" id="PTHR43849">
    <property type="entry name" value="BLL3936 PROTEIN"/>
    <property type="match status" value="1"/>
</dbReference>
<feature type="transmembrane region" description="Helical" evidence="2">
    <location>
        <begin position="159"/>
        <end position="179"/>
    </location>
</feature>
<feature type="transmembrane region" description="Helical" evidence="2">
    <location>
        <begin position="96"/>
        <end position="118"/>
    </location>
</feature>
<dbReference type="Pfam" id="PF06808">
    <property type="entry name" value="DctM"/>
    <property type="match status" value="1"/>
</dbReference>
<feature type="transmembrane region" description="Helical" evidence="2">
    <location>
        <begin position="364"/>
        <end position="386"/>
    </location>
</feature>
<feature type="transmembrane region" description="Helical" evidence="2">
    <location>
        <begin position="466"/>
        <end position="483"/>
    </location>
</feature>
<feature type="transmembrane region" description="Helical" evidence="2">
    <location>
        <begin position="549"/>
        <end position="568"/>
    </location>
</feature>
<protein>
    <submittedName>
        <fullName evidence="4">TRAP transporter fused permease subunit</fullName>
    </submittedName>
</protein>
<proteinExistence type="predicted"/>
<organism evidence="4 5">
    <name type="scientific">Neoaquamicrobium sediminum</name>
    <dbReference type="NCBI Taxonomy" id="1849104"/>
    <lineage>
        <taxon>Bacteria</taxon>
        <taxon>Pseudomonadati</taxon>
        <taxon>Pseudomonadota</taxon>
        <taxon>Alphaproteobacteria</taxon>
        <taxon>Hyphomicrobiales</taxon>
        <taxon>Phyllobacteriaceae</taxon>
        <taxon>Neoaquamicrobium</taxon>
    </lineage>
</organism>
<feature type="transmembrane region" description="Helical" evidence="2">
    <location>
        <begin position="514"/>
        <end position="537"/>
    </location>
</feature>